<gene>
    <name evidence="1" type="ORF">HD601_005157</name>
</gene>
<accession>A0A7W9GV85</accession>
<sequence>MSRQHGRKHLSRLRSSRYLAKLRLQAYAAVAGRFSARA</sequence>
<reference evidence="1 2" key="1">
    <citation type="submission" date="2020-08" db="EMBL/GenBank/DDBJ databases">
        <title>Sequencing the genomes of 1000 actinobacteria strains.</title>
        <authorList>
            <person name="Klenk H.-P."/>
        </authorList>
    </citation>
    <scope>NUCLEOTIDE SEQUENCE [LARGE SCALE GENOMIC DNA]</scope>
    <source>
        <strain evidence="1 2">DSM 102122</strain>
    </source>
</reference>
<evidence type="ECO:0000313" key="2">
    <source>
        <dbReference type="Proteomes" id="UP000542813"/>
    </source>
</evidence>
<evidence type="ECO:0000313" key="1">
    <source>
        <dbReference type="EMBL" id="MBB5790582.1"/>
    </source>
</evidence>
<dbReference type="EMBL" id="JACHMM010000001">
    <property type="protein sequence ID" value="MBB5790582.1"/>
    <property type="molecule type" value="Genomic_DNA"/>
</dbReference>
<comment type="caution">
    <text evidence="1">The sequence shown here is derived from an EMBL/GenBank/DDBJ whole genome shotgun (WGS) entry which is preliminary data.</text>
</comment>
<protein>
    <submittedName>
        <fullName evidence="1">Uncharacterized protein</fullName>
    </submittedName>
</protein>
<name>A0A7W9GV85_9ACTN</name>
<organism evidence="1 2">
    <name type="scientific">Jiangella mangrovi</name>
    <dbReference type="NCBI Taxonomy" id="1524084"/>
    <lineage>
        <taxon>Bacteria</taxon>
        <taxon>Bacillati</taxon>
        <taxon>Actinomycetota</taxon>
        <taxon>Actinomycetes</taxon>
        <taxon>Jiangellales</taxon>
        <taxon>Jiangellaceae</taxon>
        <taxon>Jiangella</taxon>
    </lineage>
</organism>
<keyword evidence="2" id="KW-1185">Reference proteome</keyword>
<dbReference type="Proteomes" id="UP000542813">
    <property type="component" value="Unassembled WGS sequence"/>
</dbReference>
<proteinExistence type="predicted"/>
<dbReference type="AlphaFoldDB" id="A0A7W9GV85"/>